<dbReference type="Proteomes" id="UP000008952">
    <property type="component" value="Unassembled WGS sequence"/>
</dbReference>
<dbReference type="STRING" id="1094558.ME5_00937"/>
<evidence type="ECO:0000313" key="4">
    <source>
        <dbReference type="EMBL" id="EJF90536.1"/>
    </source>
</evidence>
<feature type="transmembrane region" description="Helical" evidence="2">
    <location>
        <begin position="113"/>
        <end position="134"/>
    </location>
</feature>
<dbReference type="eggNOG" id="COG0843">
    <property type="taxonomic scope" value="Bacteria"/>
</dbReference>
<evidence type="ECO:0000259" key="3">
    <source>
        <dbReference type="PROSITE" id="PS50855"/>
    </source>
</evidence>
<dbReference type="GO" id="GO:0015990">
    <property type="term" value="P:electron transport coupled proton transport"/>
    <property type="evidence" value="ECO:0007669"/>
    <property type="project" value="TreeGrafter"/>
</dbReference>
<dbReference type="AlphaFoldDB" id="J0QWX6"/>
<feature type="transmembrane region" description="Helical" evidence="2">
    <location>
        <begin position="293"/>
        <end position="317"/>
    </location>
</feature>
<dbReference type="GO" id="GO:0009060">
    <property type="term" value="P:aerobic respiration"/>
    <property type="evidence" value="ECO:0007669"/>
    <property type="project" value="InterPro"/>
</dbReference>
<keyword evidence="2" id="KW-1133">Transmembrane helix</keyword>
<feature type="transmembrane region" description="Helical" evidence="2">
    <location>
        <begin position="66"/>
        <end position="92"/>
    </location>
</feature>
<sequence>MSKKKKTPFFSSILKCDHKMIGTFYLVLAIISGLLGAVFSLLLRLKLDDINLAHLNGFLSTPSDELWLFILNISHAIIFIFFTLIPALMGGFGNWFLPLMLGAKNVAFPKLNYLSFGLLVTSFILTCIMGVIKYSGFEASILGLSAIYLAAFSFIIIFINFIVTIVTMRAPGLTLSGLPIFVWSILIASFLGLIYVPAIIASIPHSMNFLFSMRNIETDVQSFYLMMWFYTHPELYVLLLPAFGIISQIIISFCKRALWGERFVIVAMIAMGGMGLLSWMSDLFRFNGFGLGSLHFVLAPPIMLTAMVFILGSWFMTLLKSHLSLQIPLYWVFGFLVMLFMGLISMAQFIYVTWFEYNLGSSNYIAHFHYLLSLNAVFAIFAAWYYWLPKMTGYQSSSLISKLHFWSFFIGSNAIFIPQYLTGSDLKASYLIAVSLFGASLSGVSVFIFLYNLADTFLRRRQSKPYPWGKGTNTLEWQLPSPPKEGWILVPRLSK</sequence>
<feature type="transmembrane region" description="Helical" evidence="2">
    <location>
        <begin position="180"/>
        <end position="203"/>
    </location>
</feature>
<evidence type="ECO:0000256" key="2">
    <source>
        <dbReference type="SAM" id="Phobius"/>
    </source>
</evidence>
<keyword evidence="1" id="KW-0679">Respiratory chain</keyword>
<dbReference type="SUPFAM" id="SSF81442">
    <property type="entry name" value="Cytochrome c oxidase subunit I-like"/>
    <property type="match status" value="1"/>
</dbReference>
<comment type="caution">
    <text evidence="4">The sequence shown here is derived from an EMBL/GenBank/DDBJ whole genome shotgun (WGS) entry which is preliminary data.</text>
</comment>
<dbReference type="PATRIC" id="fig|1094558.3.peg.1025"/>
<dbReference type="OrthoDB" id="9803294at2"/>
<dbReference type="InterPro" id="IPR023616">
    <property type="entry name" value="Cyt_c_oxase-like_su1_dom"/>
</dbReference>
<dbReference type="EMBL" id="AIMB01000007">
    <property type="protein sequence ID" value="EJF90536.1"/>
    <property type="molecule type" value="Genomic_DNA"/>
</dbReference>
<dbReference type="PROSITE" id="PS50855">
    <property type="entry name" value="COX1"/>
    <property type="match status" value="1"/>
</dbReference>
<proteinExistence type="predicted"/>
<gene>
    <name evidence="4" type="ORF">ME5_00937</name>
</gene>
<feature type="transmembrane region" description="Helical" evidence="2">
    <location>
        <begin position="21"/>
        <end position="43"/>
    </location>
</feature>
<dbReference type="GO" id="GO:0020037">
    <property type="term" value="F:heme binding"/>
    <property type="evidence" value="ECO:0007669"/>
    <property type="project" value="InterPro"/>
</dbReference>
<keyword evidence="1" id="KW-0249">Electron transport</keyword>
<dbReference type="GO" id="GO:0022904">
    <property type="term" value="P:respiratory electron transport chain"/>
    <property type="evidence" value="ECO:0007669"/>
    <property type="project" value="TreeGrafter"/>
</dbReference>
<feature type="transmembrane region" description="Helical" evidence="2">
    <location>
        <begin position="430"/>
        <end position="454"/>
    </location>
</feature>
<dbReference type="GO" id="GO:0016020">
    <property type="term" value="C:membrane"/>
    <property type="evidence" value="ECO:0007669"/>
    <property type="project" value="InterPro"/>
</dbReference>
<feature type="transmembrane region" description="Helical" evidence="2">
    <location>
        <begin position="329"/>
        <end position="352"/>
    </location>
</feature>
<keyword evidence="5" id="KW-1185">Reference proteome</keyword>
<feature type="domain" description="Cytochrome oxidase subunit I profile" evidence="3">
    <location>
        <begin position="3"/>
        <end position="483"/>
    </location>
</feature>
<evidence type="ECO:0000256" key="1">
    <source>
        <dbReference type="ARBA" id="ARBA00022660"/>
    </source>
</evidence>
<dbReference type="InterPro" id="IPR036927">
    <property type="entry name" value="Cyt_c_oxase-like_su1_sf"/>
</dbReference>
<evidence type="ECO:0000313" key="5">
    <source>
        <dbReference type="Proteomes" id="UP000008952"/>
    </source>
</evidence>
<dbReference type="PRINTS" id="PR01165">
    <property type="entry name" value="CYCOXIDASEI"/>
</dbReference>
<keyword evidence="1" id="KW-0813">Transport</keyword>
<feature type="transmembrane region" description="Helical" evidence="2">
    <location>
        <begin position="364"/>
        <end position="387"/>
    </location>
</feature>
<feature type="transmembrane region" description="Helical" evidence="2">
    <location>
        <begin position="235"/>
        <end position="254"/>
    </location>
</feature>
<dbReference type="InterPro" id="IPR000883">
    <property type="entry name" value="Cyt_C_Oxase_1"/>
</dbReference>
<feature type="transmembrane region" description="Helical" evidence="2">
    <location>
        <begin position="399"/>
        <end position="418"/>
    </location>
</feature>
<keyword evidence="2" id="KW-0472">Membrane</keyword>
<keyword evidence="2" id="KW-0812">Transmembrane</keyword>
<dbReference type="PANTHER" id="PTHR10422">
    <property type="entry name" value="CYTOCHROME C OXIDASE SUBUNIT 1"/>
    <property type="match status" value="1"/>
</dbReference>
<feature type="transmembrane region" description="Helical" evidence="2">
    <location>
        <begin position="263"/>
        <end position="281"/>
    </location>
</feature>
<dbReference type="Pfam" id="PF00115">
    <property type="entry name" value="COX1"/>
    <property type="match status" value="1"/>
</dbReference>
<dbReference type="Gene3D" id="1.20.210.10">
    <property type="entry name" value="Cytochrome c oxidase-like, subunit I domain"/>
    <property type="match status" value="1"/>
</dbReference>
<accession>J0QWX6</accession>
<dbReference type="PANTHER" id="PTHR10422:SF18">
    <property type="entry name" value="CYTOCHROME C OXIDASE SUBUNIT 1"/>
    <property type="match status" value="1"/>
</dbReference>
<protein>
    <recommendedName>
        <fullName evidence="3">Cytochrome oxidase subunit I profile domain-containing protein</fullName>
    </recommendedName>
</protein>
<organism evidence="4 5">
    <name type="scientific">Bartonella tamiae Th239</name>
    <dbReference type="NCBI Taxonomy" id="1094558"/>
    <lineage>
        <taxon>Bacteria</taxon>
        <taxon>Pseudomonadati</taxon>
        <taxon>Pseudomonadota</taxon>
        <taxon>Alphaproteobacteria</taxon>
        <taxon>Hyphomicrobiales</taxon>
        <taxon>Bartonellaceae</taxon>
        <taxon>Bartonella</taxon>
    </lineage>
</organism>
<dbReference type="HOGENOM" id="CLU_011899_7_3_5"/>
<dbReference type="GO" id="GO:0004129">
    <property type="term" value="F:cytochrome-c oxidase activity"/>
    <property type="evidence" value="ECO:0007669"/>
    <property type="project" value="InterPro"/>
</dbReference>
<name>J0QWX6_9HYPH</name>
<reference evidence="4 5" key="1">
    <citation type="submission" date="2012-03" db="EMBL/GenBank/DDBJ databases">
        <title>The Genome Sequence of Bartonella tamiae Th239.</title>
        <authorList>
            <consortium name="The Broad Institute Genome Sequencing Platform"/>
            <consortium name="The Broad Institute Genome Sequencing Center for Infectious Disease"/>
            <person name="Feldgarden M."/>
            <person name="Kirby J."/>
            <person name="Kosoy M."/>
            <person name="Birtles R."/>
            <person name="Probert W.S."/>
            <person name="Chiaraviglio L."/>
            <person name="Young S.K."/>
            <person name="Zeng Q."/>
            <person name="Gargeya S."/>
            <person name="Fitzgerald M."/>
            <person name="Haas B."/>
            <person name="Abouelleil A."/>
            <person name="Alvarado L."/>
            <person name="Arachchi H.M."/>
            <person name="Berlin A."/>
            <person name="Chapman S.B."/>
            <person name="Gearin G."/>
            <person name="Goldberg J."/>
            <person name="Griggs A."/>
            <person name="Gujja S."/>
            <person name="Hansen M."/>
            <person name="Heiman D."/>
            <person name="Howarth C."/>
            <person name="Larimer J."/>
            <person name="Lui A."/>
            <person name="MacDonald P.J.P."/>
            <person name="McCowen C."/>
            <person name="Montmayeur A."/>
            <person name="Murphy C."/>
            <person name="Neiman D."/>
            <person name="Pearson M."/>
            <person name="Priest M."/>
            <person name="Roberts A."/>
            <person name="Saif S."/>
            <person name="Shea T."/>
            <person name="Sisk P."/>
            <person name="Stolte C."/>
            <person name="Sykes S."/>
            <person name="Wortman J."/>
            <person name="Nusbaum C."/>
            <person name="Birren B."/>
        </authorList>
    </citation>
    <scope>NUCLEOTIDE SEQUENCE [LARGE SCALE GENOMIC DNA]</scope>
    <source>
        <strain evidence="4 5">Th239</strain>
    </source>
</reference>
<feature type="transmembrane region" description="Helical" evidence="2">
    <location>
        <begin position="146"/>
        <end position="168"/>
    </location>
</feature>